<dbReference type="Proteomes" id="UP000192472">
    <property type="component" value="Unassembled WGS sequence"/>
</dbReference>
<name>A0A1W2G5X9_REIFA</name>
<accession>A0A1W2G5X9</accession>
<dbReference type="EMBL" id="FWYF01000001">
    <property type="protein sequence ID" value="SMD31852.1"/>
    <property type="molecule type" value="Genomic_DNA"/>
</dbReference>
<gene>
    <name evidence="1" type="ORF">SAMN04488029_0190</name>
</gene>
<sequence>MSLVGAGSVIVLTNPNNVRYSVLLLLGWMFISCSESELASDTDRLGLNYFPLEVGNYRIYDVVETKYTVLKTTVDIYELKESVADSSLNISGNLQYIIHRSTRADGTESWTLDSIWTAQKSTSIAVLTENNVPFVKLSFPIAHEREWDGNGLNALDSEFYWYNTELADTALSGVIYQDLVKVIQNDRGEDFLGFENKSEIFAPDIGMIIKESAILSYCQTACATEKEIQSGRELMMTLKEYGKE</sequence>
<dbReference type="AlphaFoldDB" id="A0A1W2G5X9"/>
<dbReference type="STRING" id="692418.SAMN04488029_0190"/>
<proteinExistence type="predicted"/>
<evidence type="ECO:0000313" key="2">
    <source>
        <dbReference type="Proteomes" id="UP000192472"/>
    </source>
</evidence>
<organism evidence="1 2">
    <name type="scientific">Reichenbachiella faecimaris</name>
    <dbReference type="NCBI Taxonomy" id="692418"/>
    <lineage>
        <taxon>Bacteria</taxon>
        <taxon>Pseudomonadati</taxon>
        <taxon>Bacteroidota</taxon>
        <taxon>Cytophagia</taxon>
        <taxon>Cytophagales</taxon>
        <taxon>Reichenbachiellaceae</taxon>
        <taxon>Reichenbachiella</taxon>
    </lineage>
</organism>
<keyword evidence="2" id="KW-1185">Reference proteome</keyword>
<protein>
    <submittedName>
        <fullName evidence="1">Uncharacterized protein</fullName>
    </submittedName>
</protein>
<evidence type="ECO:0000313" key="1">
    <source>
        <dbReference type="EMBL" id="SMD31852.1"/>
    </source>
</evidence>
<reference evidence="1 2" key="1">
    <citation type="submission" date="2017-04" db="EMBL/GenBank/DDBJ databases">
        <authorList>
            <person name="Afonso C.L."/>
            <person name="Miller P.J."/>
            <person name="Scott M.A."/>
            <person name="Spackman E."/>
            <person name="Goraichik I."/>
            <person name="Dimitrov K.M."/>
            <person name="Suarez D.L."/>
            <person name="Swayne D.E."/>
        </authorList>
    </citation>
    <scope>NUCLEOTIDE SEQUENCE [LARGE SCALE GENOMIC DNA]</scope>
    <source>
        <strain evidence="1 2">DSM 26133</strain>
    </source>
</reference>